<dbReference type="InterPro" id="IPR035427">
    <property type="entry name" value="Tim10-like_dom_sf"/>
</dbReference>
<dbReference type="EMBL" id="JAEHOE010000032">
    <property type="protein sequence ID" value="KAG2494315.1"/>
    <property type="molecule type" value="Genomic_DNA"/>
</dbReference>
<dbReference type="Gene3D" id="1.10.287.810">
    <property type="entry name" value="Mitochondrial import inner membrane translocase subunit tim13 like domains"/>
    <property type="match status" value="1"/>
</dbReference>
<dbReference type="GO" id="GO:0005743">
    <property type="term" value="C:mitochondrial inner membrane"/>
    <property type="evidence" value="ECO:0007669"/>
    <property type="project" value="UniProtKB-SubCell"/>
</dbReference>
<dbReference type="FunFam" id="1.10.287.810:FF:000007">
    <property type="entry name" value="Mitochondrial import inner membrane translocase"/>
    <property type="match status" value="1"/>
</dbReference>
<keyword evidence="6 9" id="KW-0811">Translocation</keyword>
<accession>A0A835Y8F1</accession>
<evidence type="ECO:0000256" key="8">
    <source>
        <dbReference type="ARBA" id="ARBA00023157"/>
    </source>
</evidence>
<keyword evidence="7 9" id="KW-0496">Mitochondrion</keyword>
<keyword evidence="5 9" id="KW-0653">Protein transport</keyword>
<evidence type="ECO:0000256" key="3">
    <source>
        <dbReference type="ARBA" id="ARBA00022723"/>
    </source>
</evidence>
<comment type="subunit">
    <text evidence="9">Heterohexamer.</text>
</comment>
<keyword evidence="9" id="KW-0472">Membrane</keyword>
<dbReference type="InterPro" id="IPR004217">
    <property type="entry name" value="Tim10-like"/>
</dbReference>
<keyword evidence="12" id="KW-1185">Reference proteome</keyword>
<gene>
    <name evidence="11" type="ORF">HYH03_007668</name>
</gene>
<dbReference type="SUPFAM" id="SSF144122">
    <property type="entry name" value="Tim10-like"/>
    <property type="match status" value="1"/>
</dbReference>
<comment type="subcellular location">
    <subcellularLocation>
        <location evidence="9">Mitochondrion inner membrane</location>
        <topology evidence="9">Peripheral membrane protein</topology>
        <orientation evidence="9">Intermembrane side</orientation>
    </subcellularLocation>
</comment>
<evidence type="ECO:0000256" key="6">
    <source>
        <dbReference type="ARBA" id="ARBA00023010"/>
    </source>
</evidence>
<dbReference type="OrthoDB" id="274922at2759"/>
<evidence type="ECO:0000256" key="5">
    <source>
        <dbReference type="ARBA" id="ARBA00022927"/>
    </source>
</evidence>
<organism evidence="11 12">
    <name type="scientific">Edaphochlamys debaryana</name>
    <dbReference type="NCBI Taxonomy" id="47281"/>
    <lineage>
        <taxon>Eukaryota</taxon>
        <taxon>Viridiplantae</taxon>
        <taxon>Chlorophyta</taxon>
        <taxon>core chlorophytes</taxon>
        <taxon>Chlorophyceae</taxon>
        <taxon>CS clade</taxon>
        <taxon>Chlamydomonadales</taxon>
        <taxon>Chlamydomonadales incertae sedis</taxon>
        <taxon>Edaphochlamys</taxon>
    </lineage>
</organism>
<protein>
    <recommendedName>
        <fullName evidence="9">Mitochondrial import inner membrane translocase subunit</fullName>
    </recommendedName>
</protein>
<comment type="caution">
    <text evidence="11">The sequence shown here is derived from an EMBL/GenBank/DDBJ whole genome shotgun (WGS) entry which is preliminary data.</text>
</comment>
<evidence type="ECO:0000259" key="10">
    <source>
        <dbReference type="Pfam" id="PF02953"/>
    </source>
</evidence>
<keyword evidence="9" id="KW-0999">Mitochondrion inner membrane</keyword>
<keyword evidence="4" id="KW-0862">Zinc</keyword>
<keyword evidence="2 9" id="KW-0813">Transport</keyword>
<evidence type="ECO:0000313" key="12">
    <source>
        <dbReference type="Proteomes" id="UP000612055"/>
    </source>
</evidence>
<keyword evidence="3" id="KW-0479">Metal-binding</keyword>
<dbReference type="PANTHER" id="PTHR11038">
    <property type="entry name" value="MITOCHONDRIAL IMPORT INNER MEMBRANE TRANSLOCASE SUBUNIT TIM10"/>
    <property type="match status" value="1"/>
</dbReference>
<name>A0A835Y8F1_9CHLO</name>
<comment type="function">
    <text evidence="9">Mitochondrial intermembrane chaperone that participates in the import and insertion of some multi-pass transmembrane proteins into the mitochondrial inner membrane. Also required for the transfer of beta-barrel precursors from the TOM complex to the sorting and assembly machinery (SAM complex) of the outer membrane. Acts as a chaperone-like protein that protects the hydrophobic precursors from aggregation and guide them through the mitochondrial intermembrane space.</text>
</comment>
<evidence type="ECO:0000313" key="11">
    <source>
        <dbReference type="EMBL" id="KAG2494315.1"/>
    </source>
</evidence>
<evidence type="ECO:0000256" key="9">
    <source>
        <dbReference type="RuleBase" id="RU367043"/>
    </source>
</evidence>
<evidence type="ECO:0000256" key="1">
    <source>
        <dbReference type="ARBA" id="ARBA00006720"/>
    </source>
</evidence>
<dbReference type="PANTHER" id="PTHR11038:SF16">
    <property type="entry name" value="MITOCHONDRIAL IMPORT INNER MEMBRANE TRANSLOCASE SUBUNIT TIM10"/>
    <property type="match status" value="1"/>
</dbReference>
<sequence length="85" mass="9072">MPGEQPSEAEQNAVAAAALTMATTELEYRVSLLNSMVATCHDRCAARPYKEGALSVGENSCIDRCAAKYWQVVAIVGQLLGAQNK</sequence>
<dbReference type="GO" id="GO:0015031">
    <property type="term" value="P:protein transport"/>
    <property type="evidence" value="ECO:0007669"/>
    <property type="project" value="UniProtKB-KW"/>
</dbReference>
<dbReference type="GO" id="GO:0045039">
    <property type="term" value="P:protein insertion into mitochondrial inner membrane"/>
    <property type="evidence" value="ECO:0007669"/>
    <property type="project" value="TreeGrafter"/>
</dbReference>
<comment type="domain">
    <text evidence="9">The twin CX3C motif contains 4 conserved Cys residues that form 2 disulfide bonds in the mitochondrial intermembrane space.</text>
</comment>
<feature type="domain" description="Tim10-like" evidence="10">
    <location>
        <begin position="21"/>
        <end position="79"/>
    </location>
</feature>
<evidence type="ECO:0000256" key="7">
    <source>
        <dbReference type="ARBA" id="ARBA00023128"/>
    </source>
</evidence>
<keyword evidence="8 9" id="KW-1015">Disulfide bond</keyword>
<evidence type="ECO:0000256" key="4">
    <source>
        <dbReference type="ARBA" id="ARBA00022833"/>
    </source>
</evidence>
<dbReference type="Proteomes" id="UP000612055">
    <property type="component" value="Unassembled WGS sequence"/>
</dbReference>
<dbReference type="GO" id="GO:0046872">
    <property type="term" value="F:metal ion binding"/>
    <property type="evidence" value="ECO:0007669"/>
    <property type="project" value="UniProtKB-KW"/>
</dbReference>
<dbReference type="AlphaFoldDB" id="A0A835Y8F1"/>
<keyword evidence="9" id="KW-0143">Chaperone</keyword>
<dbReference type="Pfam" id="PF02953">
    <property type="entry name" value="zf-Tim10_DDP"/>
    <property type="match status" value="1"/>
</dbReference>
<proteinExistence type="inferred from homology"/>
<evidence type="ECO:0000256" key="2">
    <source>
        <dbReference type="ARBA" id="ARBA00022448"/>
    </source>
</evidence>
<reference evidence="11" key="1">
    <citation type="journal article" date="2020" name="bioRxiv">
        <title>Comparative genomics of Chlamydomonas.</title>
        <authorList>
            <person name="Craig R.J."/>
            <person name="Hasan A.R."/>
            <person name="Ness R.W."/>
            <person name="Keightley P.D."/>
        </authorList>
    </citation>
    <scope>NUCLEOTIDE SEQUENCE</scope>
    <source>
        <strain evidence="11">CCAP 11/70</strain>
    </source>
</reference>
<comment type="similarity">
    <text evidence="1 9">Belongs to the small Tim family.</text>
</comment>